<dbReference type="PANTHER" id="PTHR30336:SF20">
    <property type="entry name" value="DUF218 DOMAIN-CONTAINING PROTEIN"/>
    <property type="match status" value="1"/>
</dbReference>
<dbReference type="Proteomes" id="UP001196870">
    <property type="component" value="Unassembled WGS sequence"/>
</dbReference>
<dbReference type="Gene3D" id="3.40.50.620">
    <property type="entry name" value="HUPs"/>
    <property type="match status" value="1"/>
</dbReference>
<dbReference type="PANTHER" id="PTHR30336">
    <property type="entry name" value="INNER MEMBRANE PROTEIN, PROBABLE PERMEASE"/>
    <property type="match status" value="1"/>
</dbReference>
<reference evidence="3" key="1">
    <citation type="journal article" date="2021" name="Syst. Appl. Microbiol.">
        <title>Roseomonas hellenica sp. nov., isolated from roots of wild-growing Alkanna tinctoria.</title>
        <authorList>
            <person name="Rat A."/>
            <person name="Naranjo H.D."/>
            <person name="Lebbe L."/>
            <person name="Cnockaert M."/>
            <person name="Krigas N."/>
            <person name="Grigoriadou K."/>
            <person name="Maloupa E."/>
            <person name="Willems A."/>
        </authorList>
    </citation>
    <scope>NUCLEOTIDE SEQUENCE [LARGE SCALE GENOMIC DNA]</scope>
    <source>
        <strain evidence="3">LMG 31523</strain>
    </source>
</reference>
<evidence type="ECO:0000313" key="3">
    <source>
        <dbReference type="Proteomes" id="UP001196870"/>
    </source>
</evidence>
<comment type="caution">
    <text evidence="2">The sequence shown here is derived from an EMBL/GenBank/DDBJ whole genome shotgun (WGS) entry which is preliminary data.</text>
</comment>
<name>A0ABS5EYP3_9PROT</name>
<feature type="domain" description="DUF218" evidence="1">
    <location>
        <begin position="3"/>
        <end position="109"/>
    </location>
</feature>
<accession>A0ABS5EYP3</accession>
<keyword evidence="3" id="KW-1185">Reference proteome</keyword>
<dbReference type="InterPro" id="IPR051599">
    <property type="entry name" value="Cell_Envelope_Assoc"/>
</dbReference>
<evidence type="ECO:0000259" key="1">
    <source>
        <dbReference type="Pfam" id="PF02698"/>
    </source>
</evidence>
<proteinExistence type="predicted"/>
<sequence>AVYRARLTRAARLAAADPGLVLVVLGGVTRAGLPSEAAVGRDLLIALGVAPPRIVIEDGSRHTLENLRAFRAHFTSGARPDLLVTSRLHLARSLRMAQGLGLVLLPCGAEDAARLHLLDLLREAFFLHWYRVGEAYAVATRNRAMLARIR</sequence>
<protein>
    <submittedName>
        <fullName evidence="2">YdcF family protein</fullName>
    </submittedName>
</protein>
<dbReference type="RefSeq" id="WP_211853080.1">
    <property type="nucleotide sequence ID" value="NZ_JAAGBB010000014.1"/>
</dbReference>
<organism evidence="2 3">
    <name type="scientific">Plastoroseomonas hellenica</name>
    <dbReference type="NCBI Taxonomy" id="2687306"/>
    <lineage>
        <taxon>Bacteria</taxon>
        <taxon>Pseudomonadati</taxon>
        <taxon>Pseudomonadota</taxon>
        <taxon>Alphaproteobacteria</taxon>
        <taxon>Acetobacterales</taxon>
        <taxon>Acetobacteraceae</taxon>
        <taxon>Plastoroseomonas</taxon>
    </lineage>
</organism>
<feature type="non-terminal residue" evidence="2">
    <location>
        <position position="1"/>
    </location>
</feature>
<dbReference type="CDD" id="cd06259">
    <property type="entry name" value="YdcF-like"/>
    <property type="match status" value="1"/>
</dbReference>
<dbReference type="EMBL" id="JAAGBB010000014">
    <property type="protein sequence ID" value="MBR0665414.1"/>
    <property type="molecule type" value="Genomic_DNA"/>
</dbReference>
<gene>
    <name evidence="2" type="ORF">GXW71_13700</name>
</gene>
<dbReference type="InterPro" id="IPR003848">
    <property type="entry name" value="DUF218"/>
</dbReference>
<dbReference type="Pfam" id="PF02698">
    <property type="entry name" value="DUF218"/>
    <property type="match status" value="1"/>
</dbReference>
<evidence type="ECO:0000313" key="2">
    <source>
        <dbReference type="EMBL" id="MBR0665414.1"/>
    </source>
</evidence>
<dbReference type="InterPro" id="IPR014729">
    <property type="entry name" value="Rossmann-like_a/b/a_fold"/>
</dbReference>